<keyword evidence="2 7" id="KW-0812">Transmembrane</keyword>
<proteinExistence type="predicted"/>
<evidence type="ECO:0000256" key="6">
    <source>
        <dbReference type="SAM" id="MobiDB-lite"/>
    </source>
</evidence>
<keyword evidence="10" id="KW-1185">Reference proteome</keyword>
<feature type="compositionally biased region" description="Basic residues" evidence="6">
    <location>
        <begin position="374"/>
        <end position="385"/>
    </location>
</feature>
<accession>A0A9W8BIF6</accession>
<evidence type="ECO:0000256" key="3">
    <source>
        <dbReference type="ARBA" id="ARBA00022989"/>
    </source>
</evidence>
<feature type="transmembrane region" description="Helical" evidence="7">
    <location>
        <begin position="258"/>
        <end position="275"/>
    </location>
</feature>
<feature type="transmembrane region" description="Helical" evidence="7">
    <location>
        <begin position="528"/>
        <end position="545"/>
    </location>
</feature>
<evidence type="ECO:0000256" key="2">
    <source>
        <dbReference type="ARBA" id="ARBA00022692"/>
    </source>
</evidence>
<dbReference type="InterPro" id="IPR042321">
    <property type="entry name" value="Ima1"/>
</dbReference>
<dbReference type="Proteomes" id="UP001150907">
    <property type="component" value="Unassembled WGS sequence"/>
</dbReference>
<name>A0A9W8BIF6_9FUNG</name>
<feature type="transmembrane region" description="Helical" evidence="7">
    <location>
        <begin position="501"/>
        <end position="522"/>
    </location>
</feature>
<dbReference type="GO" id="GO:0071765">
    <property type="term" value="P:nuclear inner membrane organization"/>
    <property type="evidence" value="ECO:0007669"/>
    <property type="project" value="InterPro"/>
</dbReference>
<evidence type="ECO:0000259" key="8">
    <source>
        <dbReference type="Pfam" id="PF09779"/>
    </source>
</evidence>
<evidence type="ECO:0000313" key="10">
    <source>
        <dbReference type="Proteomes" id="UP001150907"/>
    </source>
</evidence>
<dbReference type="InterPro" id="IPR018617">
    <property type="entry name" value="Ima1_N"/>
</dbReference>
<feature type="region of interest" description="Disordered" evidence="6">
    <location>
        <begin position="372"/>
        <end position="432"/>
    </location>
</feature>
<reference evidence="9" key="1">
    <citation type="submission" date="2022-07" db="EMBL/GenBank/DDBJ databases">
        <title>Phylogenomic reconstructions and comparative analyses of Kickxellomycotina fungi.</title>
        <authorList>
            <person name="Reynolds N.K."/>
            <person name="Stajich J.E."/>
            <person name="Barry K."/>
            <person name="Grigoriev I.V."/>
            <person name="Crous P."/>
            <person name="Smith M.E."/>
        </authorList>
    </citation>
    <scope>NUCLEOTIDE SEQUENCE</scope>
    <source>
        <strain evidence="9">IMI 214461</strain>
    </source>
</reference>
<dbReference type="PANTHER" id="PTHR28538">
    <property type="entry name" value="INTEGRAL INNER NUCLEAR MEMBRANE PROTEIN IMA1"/>
    <property type="match status" value="1"/>
</dbReference>
<dbReference type="GO" id="GO:0005637">
    <property type="term" value="C:nuclear inner membrane"/>
    <property type="evidence" value="ECO:0007669"/>
    <property type="project" value="UniProtKB-SubCell"/>
</dbReference>
<keyword evidence="5" id="KW-0539">Nucleus</keyword>
<feature type="transmembrane region" description="Helical" evidence="7">
    <location>
        <begin position="215"/>
        <end position="237"/>
    </location>
</feature>
<dbReference type="AlphaFoldDB" id="A0A9W8BIF6"/>
<feature type="transmembrane region" description="Helical" evidence="7">
    <location>
        <begin position="181"/>
        <end position="203"/>
    </location>
</feature>
<keyword evidence="4 7" id="KW-0472">Membrane</keyword>
<dbReference type="GO" id="GO:0044732">
    <property type="term" value="C:mitotic spindle pole body"/>
    <property type="evidence" value="ECO:0007669"/>
    <property type="project" value="TreeGrafter"/>
</dbReference>
<evidence type="ECO:0000256" key="4">
    <source>
        <dbReference type="ARBA" id="ARBA00023136"/>
    </source>
</evidence>
<dbReference type="EMBL" id="JANBQF010000322">
    <property type="protein sequence ID" value="KAJ2002232.1"/>
    <property type="molecule type" value="Genomic_DNA"/>
</dbReference>
<gene>
    <name evidence="9" type="ORF">H4R26_003713</name>
</gene>
<feature type="transmembrane region" description="Helical" evidence="7">
    <location>
        <begin position="557"/>
        <end position="575"/>
    </location>
</feature>
<comment type="subcellular location">
    <subcellularLocation>
        <location evidence="1">Nucleus inner membrane</location>
        <topology evidence="1">Multi-pass membrane protein</topology>
    </subcellularLocation>
</comment>
<evidence type="ECO:0000256" key="7">
    <source>
        <dbReference type="SAM" id="Phobius"/>
    </source>
</evidence>
<keyword evidence="3 7" id="KW-1133">Transmembrane helix</keyword>
<protein>
    <recommendedName>
        <fullName evidence="8">Ima1 N-terminal domain-containing protein</fullName>
    </recommendedName>
</protein>
<evidence type="ECO:0000256" key="1">
    <source>
        <dbReference type="ARBA" id="ARBA00004473"/>
    </source>
</evidence>
<feature type="domain" description="Ima1 N-terminal" evidence="8">
    <location>
        <begin position="12"/>
        <end position="138"/>
    </location>
</feature>
<dbReference type="Pfam" id="PF09779">
    <property type="entry name" value="Ima1_N"/>
    <property type="match status" value="1"/>
</dbReference>
<dbReference type="OrthoDB" id="5555057at2759"/>
<evidence type="ECO:0000313" key="9">
    <source>
        <dbReference type="EMBL" id="KAJ2002232.1"/>
    </source>
</evidence>
<dbReference type="PANTHER" id="PTHR28538:SF1">
    <property type="entry name" value="INTEGRAL INNER NUCLEAR MEMBRANE PROTEIN IMA1"/>
    <property type="match status" value="1"/>
</dbReference>
<comment type="caution">
    <text evidence="9">The sequence shown here is derived from an EMBL/GenBank/DDBJ whole genome shotgun (WGS) entry which is preliminary data.</text>
</comment>
<feature type="transmembrane region" description="Helical" evidence="7">
    <location>
        <begin position="281"/>
        <end position="301"/>
    </location>
</feature>
<dbReference type="GO" id="GO:0034506">
    <property type="term" value="C:chromosome, centromeric core domain"/>
    <property type="evidence" value="ECO:0007669"/>
    <property type="project" value="TreeGrafter"/>
</dbReference>
<sequence>MWSVFSSGQTTVTCWFCNEGTQLAASAAAGSDSRLDWHCTKCDNQNTLDGNGNQVDSRAEMYQESPLPRRQRVGGVAREQVFCTTCQRNQELVCQILSAYLPDEEDPEYTQRVRHAEDYARSLRRRYPLVCRACQAKVDDRLQRQAQWMCRRELASALQRSERARKHAPNMQPQPTLRRKGLVVTWLGCALVGVGCQVAVWAWYASLFFLRPPAYAAGVCAALALLTYMWRVLNPLWLYIACNPGMRAAGLPLYKRRIARLALVRLAAALLHLFSVVSPRLWPAVALYDVALCFFAGKSLCVRGSLRSRPSNQAATTPGTAPMDCELPEITAMDEQNALASLKSLSFGSSETNRDQDDSFFGTEFASGIDTRWGRRPSGVRRSAKPRLNDAGDSSGDDVTVNTDIMADLSSMSMGLGPRRNPARSAGAERMDVDAQPVRRPAAAAAEPRPFEPFRFKREINTGLEMKMSSFSLDDADDGSYQGLFASSAMDTRLLGVSRRVISVGVITYGAVLGTWIFGSAIPLWCFWPVRAILIVAMAIAAAAASVSQPALLRRRVAAACLLAALVGVPTLITLREDSSAPSWPLALLRWPLAKSALSNTIWQMLLHRFRGPTTAAGPYPHAWAWSEPIDCAAELASLLVLALTSSS</sequence>
<dbReference type="GO" id="GO:0034992">
    <property type="term" value="C:microtubule organizing center attachment site"/>
    <property type="evidence" value="ECO:0007669"/>
    <property type="project" value="TreeGrafter"/>
</dbReference>
<organism evidence="9 10">
    <name type="scientific">Coemansia thaxteri</name>
    <dbReference type="NCBI Taxonomy" id="2663907"/>
    <lineage>
        <taxon>Eukaryota</taxon>
        <taxon>Fungi</taxon>
        <taxon>Fungi incertae sedis</taxon>
        <taxon>Zoopagomycota</taxon>
        <taxon>Kickxellomycotina</taxon>
        <taxon>Kickxellomycetes</taxon>
        <taxon>Kickxellales</taxon>
        <taxon>Kickxellaceae</taxon>
        <taxon>Coemansia</taxon>
    </lineage>
</organism>
<evidence type="ECO:0000256" key="5">
    <source>
        <dbReference type="ARBA" id="ARBA00023242"/>
    </source>
</evidence>